<proteinExistence type="predicted"/>
<dbReference type="RefSeq" id="WP_089348034.1">
    <property type="nucleotide sequence ID" value="NZ_BJUM01000020.1"/>
</dbReference>
<evidence type="ECO:0000259" key="1">
    <source>
        <dbReference type="Pfam" id="PF01863"/>
    </source>
</evidence>
<organism evidence="2 3">
    <name type="scientific">Pseudoalteromonas espejiana</name>
    <dbReference type="NCBI Taxonomy" id="28107"/>
    <lineage>
        <taxon>Bacteria</taxon>
        <taxon>Pseudomonadati</taxon>
        <taxon>Pseudomonadota</taxon>
        <taxon>Gammaproteobacteria</taxon>
        <taxon>Alteromonadales</taxon>
        <taxon>Pseudoalteromonadaceae</taxon>
        <taxon>Pseudoalteromonas</taxon>
    </lineage>
</organism>
<dbReference type="InterPro" id="IPR053136">
    <property type="entry name" value="UTP_pyrophosphatase-like"/>
</dbReference>
<name>A0A510XWP1_9GAMM</name>
<protein>
    <recommendedName>
        <fullName evidence="1">YgjP-like metallopeptidase domain-containing protein</fullName>
    </recommendedName>
</protein>
<feature type="domain" description="YgjP-like metallopeptidase" evidence="1">
    <location>
        <begin position="13"/>
        <end position="220"/>
    </location>
</feature>
<dbReference type="OrthoDB" id="9811177at2"/>
<accession>A0A510XWP1</accession>
<dbReference type="Gene3D" id="3.30.2010.10">
    <property type="entry name" value="Metalloproteases ('zincins'), catalytic domain"/>
    <property type="match status" value="1"/>
</dbReference>
<keyword evidence="3" id="KW-1185">Reference proteome</keyword>
<gene>
    <name evidence="2" type="ORF">PES01_22530</name>
</gene>
<reference evidence="2 3" key="1">
    <citation type="submission" date="2019-07" db="EMBL/GenBank/DDBJ databases">
        <title>Whole genome shotgun sequence of Pseudoalteromonas espejiana NBRC 102222.</title>
        <authorList>
            <person name="Hosoyama A."/>
            <person name="Uohara A."/>
            <person name="Ohji S."/>
            <person name="Ichikawa N."/>
        </authorList>
    </citation>
    <scope>NUCLEOTIDE SEQUENCE [LARGE SCALE GENOMIC DNA]</scope>
    <source>
        <strain evidence="2 3">NBRC 102222</strain>
    </source>
</reference>
<comment type="caution">
    <text evidence="2">The sequence shown here is derived from an EMBL/GenBank/DDBJ whole genome shotgun (WGS) entry which is preliminary data.</text>
</comment>
<dbReference type="AlphaFoldDB" id="A0A510XWP1"/>
<dbReference type="Proteomes" id="UP000321419">
    <property type="component" value="Unassembled WGS sequence"/>
</dbReference>
<sequence>MFEYQLKRSTRRKTVAIKVSKKVVTVYAPMHVSKTSIEQWLKIKQAWVDLQLNKQLNFIDKQQRPLKQCQVLIFEKPHTLVFKQSASSYVEQSDDVLTIYTSTRVKKLSQKRQQLLCQALEEKLAAYIEMRLAYYCQLMTEALPTKLTFGAYKRKWGSCNSRRELTFSLNLIGAPTHVIDYVIVHELAHLKYHNHSAAFWSRVGKFYPDYKSASAWLKQNGASLQWEFDN</sequence>
<dbReference type="Pfam" id="PF01863">
    <property type="entry name" value="YgjP-like"/>
    <property type="match status" value="1"/>
</dbReference>
<dbReference type="InterPro" id="IPR002725">
    <property type="entry name" value="YgjP-like_metallopeptidase"/>
</dbReference>
<dbReference type="PANTHER" id="PTHR30399">
    <property type="entry name" value="UNCHARACTERIZED PROTEIN YGJP"/>
    <property type="match status" value="1"/>
</dbReference>
<dbReference type="PANTHER" id="PTHR30399:SF1">
    <property type="entry name" value="UTP PYROPHOSPHATASE"/>
    <property type="match status" value="1"/>
</dbReference>
<dbReference type="EMBL" id="BJUM01000020">
    <property type="protein sequence ID" value="GEK55408.1"/>
    <property type="molecule type" value="Genomic_DNA"/>
</dbReference>
<evidence type="ECO:0000313" key="2">
    <source>
        <dbReference type="EMBL" id="GEK55408.1"/>
    </source>
</evidence>
<dbReference type="CDD" id="cd07344">
    <property type="entry name" value="M48_yhfN_like"/>
    <property type="match status" value="1"/>
</dbReference>
<evidence type="ECO:0000313" key="3">
    <source>
        <dbReference type="Proteomes" id="UP000321419"/>
    </source>
</evidence>